<keyword evidence="3" id="KW-1185">Reference proteome</keyword>
<dbReference type="NCBIfam" id="TIGR03816">
    <property type="entry name" value="tadE_like_DECH"/>
    <property type="match status" value="1"/>
</dbReference>
<proteinExistence type="predicted"/>
<sequence>MSAGARRARPERGSRCGDERGFIRVGEYGPRHGGEHGSGTVMALAIIAVLLVLAVGATALMQAQAAAGRARLAADLAALGGATALSSILAPAEPCSVARQVAEANGAVLTGCTVEGEDVTVRVVVGVSVLGVGRAASAAARAGPAE</sequence>
<dbReference type="AlphaFoldDB" id="A0A7T0LKM6"/>
<evidence type="ECO:0000313" key="3">
    <source>
        <dbReference type="Proteomes" id="UP000594637"/>
    </source>
</evidence>
<keyword evidence="1" id="KW-0472">Membrane</keyword>
<keyword evidence="1" id="KW-1133">Transmembrane helix</keyword>
<gene>
    <name evidence="2" type="ORF">ID810_00695</name>
</gene>
<feature type="transmembrane region" description="Helical" evidence="1">
    <location>
        <begin position="41"/>
        <end position="60"/>
    </location>
</feature>
<accession>A0A7T0LKM6</accession>
<protein>
    <submittedName>
        <fullName evidence="2">Flp pilus-assembly TadE/G-like family protein</fullName>
    </submittedName>
</protein>
<evidence type="ECO:0000256" key="1">
    <source>
        <dbReference type="SAM" id="Phobius"/>
    </source>
</evidence>
<reference evidence="2 3" key="1">
    <citation type="submission" date="2020-11" db="EMBL/GenBank/DDBJ databases">
        <title>Actinomyces sp. ZJ750.</title>
        <authorList>
            <person name="Zhou J."/>
        </authorList>
    </citation>
    <scope>NUCLEOTIDE SEQUENCE [LARGE SCALE GENOMIC DNA]</scope>
    <source>
        <strain evidence="2 3">ZJ750</strain>
    </source>
</reference>
<dbReference type="KEGG" id="arep:ID810_00695"/>
<name>A0A7T0LKM6_9ACTO</name>
<organism evidence="2 3">
    <name type="scientific">Actinomyces respiraculi</name>
    <dbReference type="NCBI Taxonomy" id="2744574"/>
    <lineage>
        <taxon>Bacteria</taxon>
        <taxon>Bacillati</taxon>
        <taxon>Actinomycetota</taxon>
        <taxon>Actinomycetes</taxon>
        <taxon>Actinomycetales</taxon>
        <taxon>Actinomycetaceae</taxon>
        <taxon>Actinomyces</taxon>
    </lineage>
</organism>
<dbReference type="EMBL" id="CP063989">
    <property type="protein sequence ID" value="QPL05549.1"/>
    <property type="molecule type" value="Genomic_DNA"/>
</dbReference>
<dbReference type="Proteomes" id="UP000594637">
    <property type="component" value="Chromosome"/>
</dbReference>
<evidence type="ECO:0000313" key="2">
    <source>
        <dbReference type="EMBL" id="QPL05549.1"/>
    </source>
</evidence>
<dbReference type="InterPro" id="IPR021202">
    <property type="entry name" value="Rv3654c-like"/>
</dbReference>
<keyword evidence="1" id="KW-0812">Transmembrane</keyword>